<accession>A0A0V0XDQ6</accession>
<organism evidence="1 2">
    <name type="scientific">Trichinella pseudospiralis</name>
    <name type="common">Parasitic roundworm</name>
    <dbReference type="NCBI Taxonomy" id="6337"/>
    <lineage>
        <taxon>Eukaryota</taxon>
        <taxon>Metazoa</taxon>
        <taxon>Ecdysozoa</taxon>
        <taxon>Nematoda</taxon>
        <taxon>Enoplea</taxon>
        <taxon>Dorylaimia</taxon>
        <taxon>Trichinellida</taxon>
        <taxon>Trichinellidae</taxon>
        <taxon>Trichinella</taxon>
    </lineage>
</organism>
<dbReference type="AlphaFoldDB" id="A0A0V0XDQ6"/>
<evidence type="ECO:0000313" key="1">
    <source>
        <dbReference type="EMBL" id="KRX86155.1"/>
    </source>
</evidence>
<reference evidence="1 2" key="1">
    <citation type="submission" date="2015-01" db="EMBL/GenBank/DDBJ databases">
        <title>Evolution of Trichinella species and genotypes.</title>
        <authorList>
            <person name="Korhonen P.K."/>
            <person name="Edoardo P."/>
            <person name="Giuseppe L.R."/>
            <person name="Gasser R.B."/>
        </authorList>
    </citation>
    <scope>NUCLEOTIDE SEQUENCE [LARGE SCALE GENOMIC DNA]</scope>
    <source>
        <strain evidence="1">ISS141</strain>
    </source>
</reference>
<sequence>MPFTVALSQQSQFNILHCYCKDDFETALTCINVRHCARCGENRFESFRTANANRNHRNDVLTTDTTLTYL</sequence>
<comment type="caution">
    <text evidence="1">The sequence shown here is derived from an EMBL/GenBank/DDBJ whole genome shotgun (WGS) entry which is preliminary data.</text>
</comment>
<gene>
    <name evidence="1" type="ORF">T4E_5065</name>
</gene>
<dbReference type="Proteomes" id="UP000054815">
    <property type="component" value="Unassembled WGS sequence"/>
</dbReference>
<dbReference type="EMBL" id="JYDU01000447">
    <property type="protein sequence ID" value="KRX86155.1"/>
    <property type="molecule type" value="Genomic_DNA"/>
</dbReference>
<name>A0A0V0XDQ6_TRIPS</name>
<proteinExistence type="predicted"/>
<protein>
    <submittedName>
        <fullName evidence="1">Uncharacterized protein</fullName>
    </submittedName>
</protein>
<evidence type="ECO:0000313" key="2">
    <source>
        <dbReference type="Proteomes" id="UP000054815"/>
    </source>
</evidence>